<dbReference type="SUPFAM" id="SSF54292">
    <property type="entry name" value="2Fe-2S ferredoxin-like"/>
    <property type="match status" value="1"/>
</dbReference>
<dbReference type="GO" id="GO:0051536">
    <property type="term" value="F:iron-sulfur cluster binding"/>
    <property type="evidence" value="ECO:0007669"/>
    <property type="project" value="InterPro"/>
</dbReference>
<evidence type="ECO:0000259" key="3">
    <source>
        <dbReference type="PROSITE" id="PS51384"/>
    </source>
</evidence>
<dbReference type="Proteomes" id="UP000324282">
    <property type="component" value="Unassembled WGS sequence"/>
</dbReference>
<dbReference type="InterPro" id="IPR017927">
    <property type="entry name" value="FAD-bd_FR_type"/>
</dbReference>
<dbReference type="RefSeq" id="WP_148926700.1">
    <property type="nucleotide sequence ID" value="NZ_VNHQ01000014.1"/>
</dbReference>
<dbReference type="OrthoDB" id="9806195at2"/>
<evidence type="ECO:0000313" key="5">
    <source>
        <dbReference type="Proteomes" id="UP000324282"/>
    </source>
</evidence>
<dbReference type="NCBIfam" id="NF004317">
    <property type="entry name" value="PRK05713.1"/>
    <property type="match status" value="1"/>
</dbReference>
<dbReference type="InterPro" id="IPR017938">
    <property type="entry name" value="Riboflavin_synthase-like_b-brl"/>
</dbReference>
<dbReference type="Pfam" id="PF00111">
    <property type="entry name" value="Fer2"/>
    <property type="match status" value="1"/>
</dbReference>
<comment type="caution">
    <text evidence="4">The sequence shown here is derived from an EMBL/GenBank/DDBJ whole genome shotgun (WGS) entry which is preliminary data.</text>
</comment>
<dbReference type="SUPFAM" id="SSF52343">
    <property type="entry name" value="Ferredoxin reductase-like, C-terminal NADP-linked domain"/>
    <property type="match status" value="1"/>
</dbReference>
<dbReference type="SUPFAM" id="SSF63380">
    <property type="entry name" value="Riboflavin synthase domain-like"/>
    <property type="match status" value="1"/>
</dbReference>
<dbReference type="InterPro" id="IPR050415">
    <property type="entry name" value="MRET"/>
</dbReference>
<dbReference type="Gene3D" id="2.40.30.10">
    <property type="entry name" value="Translation factors"/>
    <property type="match status" value="1"/>
</dbReference>
<dbReference type="InterPro" id="IPR039261">
    <property type="entry name" value="FNR_nucleotide-bd"/>
</dbReference>
<dbReference type="Pfam" id="PF00175">
    <property type="entry name" value="NAD_binding_1"/>
    <property type="match status" value="1"/>
</dbReference>
<dbReference type="InterPro" id="IPR001433">
    <property type="entry name" value="OxRdtase_FAD/NAD-bd"/>
</dbReference>
<dbReference type="InterPro" id="IPR012675">
    <property type="entry name" value="Beta-grasp_dom_sf"/>
</dbReference>
<dbReference type="Gene3D" id="3.10.20.30">
    <property type="match status" value="1"/>
</dbReference>
<sequence length="314" mass="34695">MPEITHGERTWRVAKGSNLLDALNDAGLNVPFSCRAGSCHACLVRCLQGEPQDARPQALDVARRLEGWRLACQCSVTENLEVAIFDPAREGLPARVVGHDWLDDRVLRLRLLPTARPLRYQTGQHVLLWSNHGVARPYSLASVPWEDHWLEFHLDCRHNGAFCDAARTLTVGDTLHLGQPHTGALRYEPEWQSRPLLLLAAGTGLAPLWSLMREALHQEHQGPIRLLHFCRGASYLQGPLEALAEANSNLSIEYVDGGHAGSRLLSLRATSRQEIALICGGSGFVEDCAKRMFLAGLPRGQVLSDAFLTRKFGA</sequence>
<evidence type="ECO:0000259" key="2">
    <source>
        <dbReference type="PROSITE" id="PS51085"/>
    </source>
</evidence>
<proteinExistence type="predicted"/>
<feature type="domain" description="FAD-binding FR-type" evidence="3">
    <location>
        <begin position="89"/>
        <end position="188"/>
    </location>
</feature>
<dbReference type="PROSITE" id="PS51085">
    <property type="entry name" value="2FE2S_FER_2"/>
    <property type="match status" value="1"/>
</dbReference>
<dbReference type="InterPro" id="IPR036010">
    <property type="entry name" value="2Fe-2S_ferredoxin-like_sf"/>
</dbReference>
<evidence type="ECO:0000256" key="1">
    <source>
        <dbReference type="ARBA" id="ARBA00034078"/>
    </source>
</evidence>
<gene>
    <name evidence="4" type="ORF">A9A72_124991</name>
</gene>
<dbReference type="PROSITE" id="PS51384">
    <property type="entry name" value="FAD_FR"/>
    <property type="match status" value="1"/>
</dbReference>
<dbReference type="PRINTS" id="PR00371">
    <property type="entry name" value="FPNCR"/>
</dbReference>
<protein>
    <submittedName>
        <fullName evidence="4">NAD(P)H-flavin reductase</fullName>
    </submittedName>
</protein>
<accession>A0A5S5B6V7</accession>
<dbReference type="PANTHER" id="PTHR47354:SF3">
    <property type="entry name" value="OXIDOREDUCTASE-RELATED"/>
    <property type="match status" value="1"/>
</dbReference>
<feature type="domain" description="2Fe-2S ferredoxin-type" evidence="2">
    <location>
        <begin position="1"/>
        <end position="88"/>
    </location>
</feature>
<comment type="cofactor">
    <cofactor evidence="1">
        <name>[2Fe-2S] cluster</name>
        <dbReference type="ChEBI" id="CHEBI:190135"/>
    </cofactor>
</comment>
<dbReference type="PANTHER" id="PTHR47354">
    <property type="entry name" value="NADH OXIDOREDUCTASE HCR"/>
    <property type="match status" value="1"/>
</dbReference>
<dbReference type="AlphaFoldDB" id="A0A5S5B6V7"/>
<dbReference type="GO" id="GO:0016491">
    <property type="term" value="F:oxidoreductase activity"/>
    <property type="evidence" value="ECO:0007669"/>
    <property type="project" value="InterPro"/>
</dbReference>
<evidence type="ECO:0000313" key="4">
    <source>
        <dbReference type="EMBL" id="TYP62238.1"/>
    </source>
</evidence>
<organism evidence="4 5">
    <name type="scientific">Stutzerimonas stutzeri</name>
    <name type="common">Pseudomonas stutzeri</name>
    <dbReference type="NCBI Taxonomy" id="316"/>
    <lineage>
        <taxon>Bacteria</taxon>
        <taxon>Pseudomonadati</taxon>
        <taxon>Pseudomonadota</taxon>
        <taxon>Gammaproteobacteria</taxon>
        <taxon>Pseudomonadales</taxon>
        <taxon>Pseudomonadaceae</taxon>
        <taxon>Stutzerimonas</taxon>
    </lineage>
</organism>
<dbReference type="EMBL" id="VNHQ01000014">
    <property type="protein sequence ID" value="TYP62238.1"/>
    <property type="molecule type" value="Genomic_DNA"/>
</dbReference>
<dbReference type="InterPro" id="IPR001041">
    <property type="entry name" value="2Fe-2S_ferredoxin-type"/>
</dbReference>
<name>A0A5S5B6V7_STUST</name>
<dbReference type="InterPro" id="IPR001709">
    <property type="entry name" value="Flavoprot_Pyr_Nucl_cyt_Rdtase"/>
</dbReference>
<dbReference type="CDD" id="cd00207">
    <property type="entry name" value="fer2"/>
    <property type="match status" value="1"/>
</dbReference>
<dbReference type="Gene3D" id="3.40.50.80">
    <property type="entry name" value="Nucleotide-binding domain of ferredoxin-NADP reductase (FNR) module"/>
    <property type="match status" value="1"/>
</dbReference>
<reference evidence="4 5" key="1">
    <citation type="submission" date="2019-07" db="EMBL/GenBank/DDBJ databases">
        <title>Deep subsurface shale carbon reservoir microbial communities from Ohio and West Virginia, USA.</title>
        <authorList>
            <person name="Wrighton K."/>
        </authorList>
    </citation>
    <scope>NUCLEOTIDE SEQUENCE [LARGE SCALE GENOMIC DNA]</scope>
    <source>
        <strain evidence="4 5">NP_8Ht</strain>
    </source>
</reference>